<keyword evidence="1" id="KW-1185">Reference proteome</keyword>
<dbReference type="InterPro" id="IPR052035">
    <property type="entry name" value="ZnF_BED_domain_contain"/>
</dbReference>
<organism evidence="1 2">
    <name type="scientific">Arachis duranensis</name>
    <name type="common">Wild peanut</name>
    <dbReference type="NCBI Taxonomy" id="130453"/>
    <lineage>
        <taxon>Eukaryota</taxon>
        <taxon>Viridiplantae</taxon>
        <taxon>Streptophyta</taxon>
        <taxon>Embryophyta</taxon>
        <taxon>Tracheophyta</taxon>
        <taxon>Spermatophyta</taxon>
        <taxon>Magnoliopsida</taxon>
        <taxon>eudicotyledons</taxon>
        <taxon>Gunneridae</taxon>
        <taxon>Pentapetalae</taxon>
        <taxon>rosids</taxon>
        <taxon>fabids</taxon>
        <taxon>Fabales</taxon>
        <taxon>Fabaceae</taxon>
        <taxon>Papilionoideae</taxon>
        <taxon>50 kb inversion clade</taxon>
        <taxon>dalbergioids sensu lato</taxon>
        <taxon>Dalbergieae</taxon>
        <taxon>Pterocarpus clade</taxon>
        <taxon>Arachis</taxon>
    </lineage>
</organism>
<accession>A0A9C6WLD7</accession>
<dbReference type="KEGG" id="adu:127741511"/>
<evidence type="ECO:0000313" key="2">
    <source>
        <dbReference type="RefSeq" id="XP_052110149.1"/>
    </source>
</evidence>
<reference evidence="2" key="2">
    <citation type="submission" date="2025-08" db="UniProtKB">
        <authorList>
            <consortium name="RefSeq"/>
        </authorList>
    </citation>
    <scope>IDENTIFICATION</scope>
    <source>
        <tissue evidence="2">Whole plant</tissue>
    </source>
</reference>
<dbReference type="RefSeq" id="XP_052110149.1">
    <property type="nucleotide sequence ID" value="XM_052254189.1"/>
</dbReference>
<name>A0A9C6WLD7_ARADU</name>
<dbReference type="Proteomes" id="UP000515211">
    <property type="component" value="Chromosome 9"/>
</dbReference>
<dbReference type="PANTHER" id="PTHR46481">
    <property type="entry name" value="ZINC FINGER BED DOMAIN-CONTAINING PROTEIN 4"/>
    <property type="match status" value="1"/>
</dbReference>
<gene>
    <name evidence="2" type="primary">LOC127741511</name>
</gene>
<sequence>MIKLANSRQSIIADSLSKHARSDADAFEFDPSYTRRYIAKAICMHEYPLSFVEHVGMKEIYASMQPTFKVPSRNTIKKDIFEMYELEKLNMTKLMDGNDSRVAVTTDMWTSNKKKDTWLSRHTTLIVHGFCKGAY</sequence>
<reference evidence="1" key="1">
    <citation type="journal article" date="2016" name="Nat. Genet.">
        <title>The genome sequences of Arachis duranensis and Arachis ipaensis, the diploid ancestors of cultivated peanut.</title>
        <authorList>
            <person name="Bertioli D.J."/>
            <person name="Cannon S.B."/>
            <person name="Froenicke L."/>
            <person name="Huang G."/>
            <person name="Farmer A.D."/>
            <person name="Cannon E.K."/>
            <person name="Liu X."/>
            <person name="Gao D."/>
            <person name="Clevenger J."/>
            <person name="Dash S."/>
            <person name="Ren L."/>
            <person name="Moretzsohn M.C."/>
            <person name="Shirasawa K."/>
            <person name="Huang W."/>
            <person name="Vidigal B."/>
            <person name="Abernathy B."/>
            <person name="Chu Y."/>
            <person name="Niederhuth C.E."/>
            <person name="Umale P."/>
            <person name="Araujo A.C."/>
            <person name="Kozik A."/>
            <person name="Kim K.D."/>
            <person name="Burow M.D."/>
            <person name="Varshney R.K."/>
            <person name="Wang X."/>
            <person name="Zhang X."/>
            <person name="Barkley N."/>
            <person name="Guimaraes P.M."/>
            <person name="Isobe S."/>
            <person name="Guo B."/>
            <person name="Liao B."/>
            <person name="Stalker H.T."/>
            <person name="Schmitz R.J."/>
            <person name="Scheffler B.E."/>
            <person name="Leal-Bertioli S.C."/>
            <person name="Xun X."/>
            <person name="Jackson S.A."/>
            <person name="Michelmore R."/>
            <person name="Ozias-Akins P."/>
        </authorList>
    </citation>
    <scope>NUCLEOTIDE SEQUENCE [LARGE SCALE GENOMIC DNA]</scope>
    <source>
        <strain evidence="1">cv. V14167</strain>
    </source>
</reference>
<dbReference type="GeneID" id="127741511"/>
<dbReference type="AlphaFoldDB" id="A0A9C6WLD7"/>
<dbReference type="PANTHER" id="PTHR46481:SF11">
    <property type="entry name" value="ZINC FINGER BED DOMAIN-CONTAINING PROTEIN RICESLEEPER 2-LIKE"/>
    <property type="match status" value="1"/>
</dbReference>
<evidence type="ECO:0000313" key="1">
    <source>
        <dbReference type="Proteomes" id="UP000515211"/>
    </source>
</evidence>
<protein>
    <submittedName>
        <fullName evidence="2">Zinc finger BED domain-containing protein DAYSLEEPER-like</fullName>
    </submittedName>
</protein>
<proteinExistence type="predicted"/>